<dbReference type="EMBL" id="DF238816">
    <property type="protein sequence ID" value="GAC98227.1"/>
    <property type="molecule type" value="Genomic_DNA"/>
</dbReference>
<dbReference type="InterPro" id="IPR048696">
    <property type="entry name" value="SHQ1-like_CS"/>
</dbReference>
<dbReference type="HOGENOM" id="CLU_539821_0_0_1"/>
<dbReference type="Pfam" id="PF04925">
    <property type="entry name" value="SHQ1"/>
    <property type="match status" value="1"/>
</dbReference>
<dbReference type="PANTHER" id="PTHR12967:SF0">
    <property type="entry name" value="PROTEIN SHQ1 HOMOLOG"/>
    <property type="match status" value="1"/>
</dbReference>
<protein>
    <submittedName>
        <fullName evidence="4">Uncharacterized protein</fullName>
    </submittedName>
</protein>
<dbReference type="RefSeq" id="XP_012191814.1">
    <property type="nucleotide sequence ID" value="XM_012336424.1"/>
</dbReference>
<keyword evidence="5" id="KW-1185">Reference proteome</keyword>
<dbReference type="GeneID" id="24111093"/>
<dbReference type="GO" id="GO:0005654">
    <property type="term" value="C:nucleoplasm"/>
    <property type="evidence" value="ECO:0007669"/>
    <property type="project" value="TreeGrafter"/>
</dbReference>
<accession>R9PAE2</accession>
<feature type="domain" description="Shq1 C-terminal" evidence="2">
    <location>
        <begin position="310"/>
        <end position="436"/>
    </location>
</feature>
<gene>
    <name evidence="4" type="ORF">PHSY_005816</name>
</gene>
<dbReference type="InterPro" id="IPR008978">
    <property type="entry name" value="HSP20-like_chaperone"/>
</dbReference>
<comment type="similarity">
    <text evidence="1">Belongs to the SHQ1 family.</text>
</comment>
<evidence type="ECO:0000259" key="2">
    <source>
        <dbReference type="Pfam" id="PF04925"/>
    </source>
</evidence>
<dbReference type="STRING" id="1305764.R9PAE2"/>
<dbReference type="InterPro" id="IPR039742">
    <property type="entry name" value="Shq1"/>
</dbReference>
<dbReference type="Pfam" id="PF21413">
    <property type="entry name" value="SHQ1-like_CS"/>
    <property type="match status" value="1"/>
</dbReference>
<dbReference type="Gene3D" id="2.60.40.790">
    <property type="match status" value="1"/>
</dbReference>
<dbReference type="OrthoDB" id="73639at2759"/>
<name>R9PAE2_PSEHS</name>
<dbReference type="eggNOG" id="KOG3247">
    <property type="taxonomic scope" value="Eukaryota"/>
</dbReference>
<dbReference type="GO" id="GO:0000493">
    <property type="term" value="P:box H/ACA snoRNP assembly"/>
    <property type="evidence" value="ECO:0007669"/>
    <property type="project" value="InterPro"/>
</dbReference>
<dbReference type="AlphaFoldDB" id="R9PAE2"/>
<dbReference type="GO" id="GO:0051082">
    <property type="term" value="F:unfolded protein binding"/>
    <property type="evidence" value="ECO:0007669"/>
    <property type="project" value="TreeGrafter"/>
</dbReference>
<proteinExistence type="inferred from homology"/>
<reference evidence="5" key="1">
    <citation type="journal article" date="2013" name="Genome Announc.">
        <title>Draft genome sequence of the basidiomycetous yeast-like fungus Pseudozyma hubeiensis SY62, which produces an abundant amount of the biosurfactant mannosylerythritol lipids.</title>
        <authorList>
            <person name="Konishi M."/>
            <person name="Hatada Y."/>
            <person name="Horiuchi J."/>
        </authorList>
    </citation>
    <scope>NUCLEOTIDE SEQUENCE [LARGE SCALE GENOMIC DNA]</scope>
    <source>
        <strain evidence="5">SY62</strain>
    </source>
</reference>
<dbReference type="PANTHER" id="PTHR12967">
    <property type="entry name" value="PROTEIN SHQ1 HOMOLOG"/>
    <property type="match status" value="1"/>
</dbReference>
<sequence length="493" mass="53385">MEGFSIPEYQVSQDAGHVYVDVTCRSATTGVASTTKPNIAVEGRIFGFHHEPYYLPLVLQAAVTRPESDAEALQIIDQIDSSAPSSSQSQPSRFRVTLNKVRPGQHFEGLEQVQPQLLPEDQLKQALSDAEQSRGFFQPPGASAAGDANAGVSAGNNAEVNEAARALLQQAMQSQGLTSVNDDDGEAAMDDAAIALERVDPASSAPSAQDEGFWFGWKSSFKGALIPAGCADTRNVLEVPDPRTVHPAERERTAVAYEEKQWDEGVYMDNFLDVDGEVAHLLRFQPKTAERATSKDPSSESGTDIDIEKMALVVQLLFAYSYDERTNEGDPTVESGWTIAKLSRSLSAFLPAHLPDNASLESVVSSTLIGCVRRALTVPLYRHWELAMVCIHDTIRRLDAGASHVLDCLVDIAHRLEDGGDDILSRLSEIWVMGLVAQPPTQVEVDAVVACIRSVMESGDVVTKDSVGGEEWDLQVSEQAARQAFEDGEGGFV</sequence>
<evidence type="ECO:0000313" key="5">
    <source>
        <dbReference type="Proteomes" id="UP000014071"/>
    </source>
</evidence>
<evidence type="ECO:0000259" key="3">
    <source>
        <dbReference type="Pfam" id="PF21413"/>
    </source>
</evidence>
<evidence type="ECO:0000313" key="4">
    <source>
        <dbReference type="EMBL" id="GAC98227.1"/>
    </source>
</evidence>
<dbReference type="Proteomes" id="UP000014071">
    <property type="component" value="Unassembled WGS sequence"/>
</dbReference>
<dbReference type="GO" id="GO:0005737">
    <property type="term" value="C:cytoplasm"/>
    <property type="evidence" value="ECO:0007669"/>
    <property type="project" value="TreeGrafter"/>
</dbReference>
<evidence type="ECO:0000256" key="1">
    <source>
        <dbReference type="ARBA" id="ARBA00005607"/>
    </source>
</evidence>
<dbReference type="InterPro" id="IPR007009">
    <property type="entry name" value="Shq1_C"/>
</dbReference>
<organism evidence="4 5">
    <name type="scientific">Pseudozyma hubeiensis (strain SY62)</name>
    <name type="common">Yeast</name>
    <dbReference type="NCBI Taxonomy" id="1305764"/>
    <lineage>
        <taxon>Eukaryota</taxon>
        <taxon>Fungi</taxon>
        <taxon>Dikarya</taxon>
        <taxon>Basidiomycota</taxon>
        <taxon>Ustilaginomycotina</taxon>
        <taxon>Ustilaginomycetes</taxon>
        <taxon>Ustilaginales</taxon>
        <taxon>Ustilaginaceae</taxon>
        <taxon>Pseudozyma</taxon>
    </lineage>
</organism>
<feature type="domain" description="SHQ1-like CS" evidence="3">
    <location>
        <begin position="7"/>
        <end position="113"/>
    </location>
</feature>